<evidence type="ECO:0000313" key="6">
    <source>
        <dbReference type="Proteomes" id="UP001057291"/>
    </source>
</evidence>
<dbReference type="Pfam" id="PF00392">
    <property type="entry name" value="GntR"/>
    <property type="match status" value="1"/>
</dbReference>
<dbReference type="PRINTS" id="PR00035">
    <property type="entry name" value="HTHGNTR"/>
</dbReference>
<gene>
    <name evidence="5" type="ORF">DNHGIG_00380</name>
</gene>
<sequence length="221" mass="25377">MTLPESTNKLQRTFIREEVYHTLQDWIVTGKLEPGEHLRDKELAEILGVSRTPIREALLRLEDEGLVQTKPNRWTQVAPINLEEARNIYPIVWSLERLALTTAFDRTSNQDIEKMELANHCLKQAMAAGDHMAALKSDNDFHSVYINLANNDELNKLLSGLKVKLRRIELYYFDRMKDAGVSCAEHDQIINSLKQRDLKGALDAIESNWKNSLARIQLQAI</sequence>
<dbReference type="InterPro" id="IPR036388">
    <property type="entry name" value="WH-like_DNA-bd_sf"/>
</dbReference>
<dbReference type="Gene3D" id="1.10.10.10">
    <property type="entry name" value="Winged helix-like DNA-binding domain superfamily/Winged helix DNA-binding domain"/>
    <property type="match status" value="1"/>
</dbReference>
<organism evidence="5 6">
    <name type="scientific">Collibacillus ludicampi</name>
    <dbReference type="NCBI Taxonomy" id="2771369"/>
    <lineage>
        <taxon>Bacteria</taxon>
        <taxon>Bacillati</taxon>
        <taxon>Bacillota</taxon>
        <taxon>Bacilli</taxon>
        <taxon>Bacillales</taxon>
        <taxon>Alicyclobacillaceae</taxon>
        <taxon>Collibacillus</taxon>
    </lineage>
</organism>
<feature type="domain" description="HTH gntR-type" evidence="4">
    <location>
        <begin position="13"/>
        <end position="80"/>
    </location>
</feature>
<dbReference type="Gene3D" id="1.20.120.530">
    <property type="entry name" value="GntR ligand-binding domain-like"/>
    <property type="match status" value="1"/>
</dbReference>
<dbReference type="InterPro" id="IPR008920">
    <property type="entry name" value="TF_FadR/GntR_C"/>
</dbReference>
<evidence type="ECO:0000256" key="1">
    <source>
        <dbReference type="ARBA" id="ARBA00023015"/>
    </source>
</evidence>
<dbReference type="GO" id="GO:0003677">
    <property type="term" value="F:DNA binding"/>
    <property type="evidence" value="ECO:0007669"/>
    <property type="project" value="UniProtKB-KW"/>
</dbReference>
<dbReference type="PANTHER" id="PTHR43537:SF45">
    <property type="entry name" value="GNTR FAMILY REGULATORY PROTEIN"/>
    <property type="match status" value="1"/>
</dbReference>
<proteinExistence type="predicted"/>
<dbReference type="RefSeq" id="WP_282197764.1">
    <property type="nucleotide sequence ID" value="NZ_BOQE01000001.1"/>
</dbReference>
<protein>
    <submittedName>
        <fullName evidence="5">GntR family transcriptional regulator</fullName>
    </submittedName>
</protein>
<keyword evidence="6" id="KW-1185">Reference proteome</keyword>
<evidence type="ECO:0000256" key="3">
    <source>
        <dbReference type="ARBA" id="ARBA00023163"/>
    </source>
</evidence>
<comment type="caution">
    <text evidence="5">The sequence shown here is derived from an EMBL/GenBank/DDBJ whole genome shotgun (WGS) entry which is preliminary data.</text>
</comment>
<dbReference type="CDD" id="cd07377">
    <property type="entry name" value="WHTH_GntR"/>
    <property type="match status" value="1"/>
</dbReference>
<dbReference type="InterPro" id="IPR000524">
    <property type="entry name" value="Tscrpt_reg_HTH_GntR"/>
</dbReference>
<dbReference type="Pfam" id="PF07729">
    <property type="entry name" value="FCD"/>
    <property type="match status" value="1"/>
</dbReference>
<dbReference type="Proteomes" id="UP001057291">
    <property type="component" value="Unassembled WGS sequence"/>
</dbReference>
<dbReference type="SMART" id="SM00895">
    <property type="entry name" value="FCD"/>
    <property type="match status" value="1"/>
</dbReference>
<name>A0AAV4L9L2_9BACL</name>
<dbReference type="PANTHER" id="PTHR43537">
    <property type="entry name" value="TRANSCRIPTIONAL REGULATOR, GNTR FAMILY"/>
    <property type="match status" value="1"/>
</dbReference>
<reference evidence="5" key="1">
    <citation type="journal article" date="2023" name="Int. J. Syst. Evol. Microbiol.">
        <title>Collibacillus ludicampi gen. nov., sp. nov., a new soil bacterium of the family Alicyclobacillaceae.</title>
        <authorList>
            <person name="Jojima T."/>
            <person name="Ioku Y."/>
            <person name="Fukuta Y."/>
            <person name="Shirasaka N."/>
            <person name="Matsumura Y."/>
            <person name="Mori M."/>
        </authorList>
    </citation>
    <scope>NUCLEOTIDE SEQUENCE</scope>
    <source>
        <strain evidence="5">TP075</strain>
    </source>
</reference>
<dbReference type="SMART" id="SM00345">
    <property type="entry name" value="HTH_GNTR"/>
    <property type="match status" value="1"/>
</dbReference>
<keyword evidence="1" id="KW-0805">Transcription regulation</keyword>
<dbReference type="SUPFAM" id="SSF48008">
    <property type="entry name" value="GntR ligand-binding domain-like"/>
    <property type="match status" value="1"/>
</dbReference>
<dbReference type="InterPro" id="IPR036390">
    <property type="entry name" value="WH_DNA-bd_sf"/>
</dbReference>
<keyword evidence="2" id="KW-0238">DNA-binding</keyword>
<dbReference type="GO" id="GO:0003700">
    <property type="term" value="F:DNA-binding transcription factor activity"/>
    <property type="evidence" value="ECO:0007669"/>
    <property type="project" value="InterPro"/>
</dbReference>
<evidence type="ECO:0000256" key="2">
    <source>
        <dbReference type="ARBA" id="ARBA00023125"/>
    </source>
</evidence>
<dbReference type="InterPro" id="IPR011711">
    <property type="entry name" value="GntR_C"/>
</dbReference>
<dbReference type="AlphaFoldDB" id="A0AAV4L9L2"/>
<dbReference type="PROSITE" id="PS50949">
    <property type="entry name" value="HTH_GNTR"/>
    <property type="match status" value="1"/>
</dbReference>
<evidence type="ECO:0000259" key="4">
    <source>
        <dbReference type="PROSITE" id="PS50949"/>
    </source>
</evidence>
<evidence type="ECO:0000313" key="5">
    <source>
        <dbReference type="EMBL" id="GIM44489.1"/>
    </source>
</evidence>
<accession>A0AAV4L9L2</accession>
<keyword evidence="3" id="KW-0804">Transcription</keyword>
<dbReference type="SUPFAM" id="SSF46785">
    <property type="entry name" value="Winged helix' DNA-binding domain"/>
    <property type="match status" value="1"/>
</dbReference>
<dbReference type="EMBL" id="BOQE01000001">
    <property type="protein sequence ID" value="GIM44489.1"/>
    <property type="molecule type" value="Genomic_DNA"/>
</dbReference>